<accession>A0AAD7G2T3</accession>
<protein>
    <recommendedName>
        <fullName evidence="1">Prolyl 4-hydroxylase alpha subunit Fe(2+) 2OG dioxygenase domain-containing protein</fullName>
    </recommendedName>
</protein>
<name>A0AAD7G2T3_9AGAR</name>
<keyword evidence="3" id="KW-1185">Reference proteome</keyword>
<gene>
    <name evidence="2" type="ORF">FB45DRAFT_732613</name>
</gene>
<organism evidence="2 3">
    <name type="scientific">Roridomyces roridus</name>
    <dbReference type="NCBI Taxonomy" id="1738132"/>
    <lineage>
        <taxon>Eukaryota</taxon>
        <taxon>Fungi</taxon>
        <taxon>Dikarya</taxon>
        <taxon>Basidiomycota</taxon>
        <taxon>Agaricomycotina</taxon>
        <taxon>Agaricomycetes</taxon>
        <taxon>Agaricomycetidae</taxon>
        <taxon>Agaricales</taxon>
        <taxon>Marasmiineae</taxon>
        <taxon>Mycenaceae</taxon>
        <taxon>Roridomyces</taxon>
    </lineage>
</organism>
<feature type="domain" description="Prolyl 4-hydroxylase alpha subunit Fe(2+) 2OG dioxygenase" evidence="1">
    <location>
        <begin position="86"/>
        <end position="178"/>
    </location>
</feature>
<dbReference type="Gene3D" id="2.60.120.620">
    <property type="entry name" value="q2cbj1_9rhob like domain"/>
    <property type="match status" value="1"/>
</dbReference>
<dbReference type="EMBL" id="JARKIF010000001">
    <property type="protein sequence ID" value="KAJ7650774.1"/>
    <property type="molecule type" value="Genomic_DNA"/>
</dbReference>
<comment type="caution">
    <text evidence="2">The sequence shown here is derived from an EMBL/GenBank/DDBJ whole genome shotgun (WGS) entry which is preliminary data.</text>
</comment>
<dbReference type="InterPro" id="IPR044862">
    <property type="entry name" value="Pro_4_hyd_alph_FE2OG_OXY"/>
</dbReference>
<dbReference type="PANTHER" id="PTHR33099:SF14">
    <property type="entry name" value="PROLYL 4-HYDROXYLASE ALPHA SUBUNIT FE(2+) 2OG DIOXYGENASE DOMAIN-CONTAINING PROTEIN"/>
    <property type="match status" value="1"/>
</dbReference>
<dbReference type="AlphaFoldDB" id="A0AAD7G2T3"/>
<dbReference type="Proteomes" id="UP001221142">
    <property type="component" value="Unassembled WGS sequence"/>
</dbReference>
<reference evidence="2" key="1">
    <citation type="submission" date="2023-03" db="EMBL/GenBank/DDBJ databases">
        <title>Massive genome expansion in bonnet fungi (Mycena s.s.) driven by repeated elements and novel gene families across ecological guilds.</title>
        <authorList>
            <consortium name="Lawrence Berkeley National Laboratory"/>
            <person name="Harder C.B."/>
            <person name="Miyauchi S."/>
            <person name="Viragh M."/>
            <person name="Kuo A."/>
            <person name="Thoen E."/>
            <person name="Andreopoulos B."/>
            <person name="Lu D."/>
            <person name="Skrede I."/>
            <person name="Drula E."/>
            <person name="Henrissat B."/>
            <person name="Morin E."/>
            <person name="Kohler A."/>
            <person name="Barry K."/>
            <person name="LaButti K."/>
            <person name="Morin E."/>
            <person name="Salamov A."/>
            <person name="Lipzen A."/>
            <person name="Mereny Z."/>
            <person name="Hegedus B."/>
            <person name="Baldrian P."/>
            <person name="Stursova M."/>
            <person name="Weitz H."/>
            <person name="Taylor A."/>
            <person name="Grigoriev I.V."/>
            <person name="Nagy L.G."/>
            <person name="Martin F."/>
            <person name="Kauserud H."/>
        </authorList>
    </citation>
    <scope>NUCLEOTIDE SEQUENCE</scope>
    <source>
        <strain evidence="2">9284</strain>
    </source>
</reference>
<evidence type="ECO:0000259" key="1">
    <source>
        <dbReference type="Pfam" id="PF13640"/>
    </source>
</evidence>
<dbReference type="PANTHER" id="PTHR33099">
    <property type="entry name" value="FE2OG DIOXYGENASE DOMAIN-CONTAINING PROTEIN"/>
    <property type="match status" value="1"/>
</dbReference>
<proteinExistence type="predicted"/>
<sequence>RRVDMGRATEEDLVSLNAACQKATFGVGGKDVLDESYRKAAKMDANNFSLRFEVTALLAAISPELLQGQNGDNSKFLRVEMYKLNHFFSGPGSFFKAHQDTPRGEDMIGSLVLVFPTAHQGGALTLEHDGQNWAFDSAADIAAATQTPTLAYVAFYSDVAHAVQTVHTGYRVTLTYNLYLSDRHATAADIKRQVPEHEKAFELTLRALLADTTFLPEGGLLGYSLAHQYPIPSPPARLPHLLPLLKGSDAHIRTISERVGLTTHVKVLYSVEDDGWPQDVLADDVLNTENIDQRNMYLDDEIIKMGVRLKSENSRYTWRDAVAVHWVTERNELNRVRSTYKAYGNEPSVGHMYGNAALFVDIPETGRGARAQVDGQIQRS</sequence>
<dbReference type="Pfam" id="PF13640">
    <property type="entry name" value="2OG-FeII_Oxy_3"/>
    <property type="match status" value="1"/>
</dbReference>
<evidence type="ECO:0000313" key="3">
    <source>
        <dbReference type="Proteomes" id="UP001221142"/>
    </source>
</evidence>
<feature type="non-terminal residue" evidence="2">
    <location>
        <position position="1"/>
    </location>
</feature>
<evidence type="ECO:0000313" key="2">
    <source>
        <dbReference type="EMBL" id="KAJ7650774.1"/>
    </source>
</evidence>